<sequence length="108" mass="12742">MTVSERNSRVDEENISGSIQPEDNEYEDVDINFKPKQSNQEINQLFTVKIRARFVFPSLLVSFSMFDLVILFFRYYVFFCNLSCRLCMLLVTNEMVCKMHNQCSSNMI</sequence>
<keyword evidence="2" id="KW-0472">Membrane</keyword>
<keyword evidence="4" id="KW-1185">Reference proteome</keyword>
<proteinExistence type="predicted"/>
<keyword evidence="2" id="KW-1133">Transmembrane helix</keyword>
<feature type="compositionally biased region" description="Basic and acidic residues" evidence="1">
    <location>
        <begin position="1"/>
        <end position="12"/>
    </location>
</feature>
<feature type="transmembrane region" description="Helical" evidence="2">
    <location>
        <begin position="54"/>
        <end position="77"/>
    </location>
</feature>
<keyword evidence="2" id="KW-0812">Transmembrane</keyword>
<dbReference type="AlphaFoldDB" id="A0A183L5V5"/>
<dbReference type="WBParaSite" id="SCUD_0002272501-mRNA-1">
    <property type="protein sequence ID" value="SCUD_0002272501-mRNA-1"/>
    <property type="gene ID" value="SCUD_0002272501"/>
</dbReference>
<dbReference type="STRING" id="6186.A0A183L5V5"/>
<accession>A0A183L5V5</accession>
<reference evidence="5" key="1">
    <citation type="submission" date="2016-06" db="UniProtKB">
        <authorList>
            <consortium name="WormBaseParasite"/>
        </authorList>
    </citation>
    <scope>IDENTIFICATION</scope>
</reference>
<evidence type="ECO:0000256" key="1">
    <source>
        <dbReference type="SAM" id="MobiDB-lite"/>
    </source>
</evidence>
<protein>
    <submittedName>
        <fullName evidence="5">CTNNB1 binding N-teminal domain-containing protein</fullName>
    </submittedName>
</protein>
<dbReference type="EMBL" id="UZAK01050448">
    <property type="protein sequence ID" value="VDP79941.1"/>
    <property type="molecule type" value="Genomic_DNA"/>
</dbReference>
<evidence type="ECO:0000256" key="2">
    <source>
        <dbReference type="SAM" id="Phobius"/>
    </source>
</evidence>
<evidence type="ECO:0000313" key="3">
    <source>
        <dbReference type="EMBL" id="VDP79941.1"/>
    </source>
</evidence>
<dbReference type="Proteomes" id="UP000279833">
    <property type="component" value="Unassembled WGS sequence"/>
</dbReference>
<organism evidence="5">
    <name type="scientific">Schistosoma curassoni</name>
    <dbReference type="NCBI Taxonomy" id="6186"/>
    <lineage>
        <taxon>Eukaryota</taxon>
        <taxon>Metazoa</taxon>
        <taxon>Spiralia</taxon>
        <taxon>Lophotrochozoa</taxon>
        <taxon>Platyhelminthes</taxon>
        <taxon>Trematoda</taxon>
        <taxon>Digenea</taxon>
        <taxon>Strigeidida</taxon>
        <taxon>Schistosomatoidea</taxon>
        <taxon>Schistosomatidae</taxon>
        <taxon>Schistosoma</taxon>
    </lineage>
</organism>
<feature type="region of interest" description="Disordered" evidence="1">
    <location>
        <begin position="1"/>
        <end position="24"/>
    </location>
</feature>
<evidence type="ECO:0000313" key="5">
    <source>
        <dbReference type="WBParaSite" id="SCUD_0002272501-mRNA-1"/>
    </source>
</evidence>
<name>A0A183L5V5_9TREM</name>
<evidence type="ECO:0000313" key="4">
    <source>
        <dbReference type="Proteomes" id="UP000279833"/>
    </source>
</evidence>
<gene>
    <name evidence="3" type="ORF">SCUD_LOCUS22722</name>
</gene>
<reference evidence="3 4" key="2">
    <citation type="submission" date="2018-11" db="EMBL/GenBank/DDBJ databases">
        <authorList>
            <consortium name="Pathogen Informatics"/>
        </authorList>
    </citation>
    <scope>NUCLEOTIDE SEQUENCE [LARGE SCALE GENOMIC DNA]</scope>
    <source>
        <strain evidence="3">Dakar</strain>
        <strain evidence="4">Dakar, Senegal</strain>
    </source>
</reference>